<feature type="domain" description="Protein FecR C-terminal" evidence="3">
    <location>
        <begin position="323"/>
        <end position="383"/>
    </location>
</feature>
<dbReference type="Proteomes" id="UP000435985">
    <property type="component" value="Unassembled WGS sequence"/>
</dbReference>
<sequence length="392" mass="44834">MDEKNINISKSEEELLEIMENRSHITADQLHNLKEDEECLQACSDLAEIVIEMQKKQNMLAIDVRNELADFHNKHSKNDRRKNTRILLWASITGVAATVVIILVLRAMMISSQPEIIQVFQANHVAQQVTLQVNDEKEVKPLKEVVESFSSSSAAQLSSKEIDYSRALLQTETKEVGKQRIQIHRLSIPRGETFKVVLSEGTEVFLNSDSRLAYPTIFKGKERVVSLGGEAYFKVTKDAEHPFIVKSGNIQVRVLGTEFNVRSYSPTDVRVTLITGKVAVSDTCGVHSVEMMPGQSAQLSSNGTFAVKEVDIESFLYWKEGFFYFDDVALVDMMKEIGRWYNIDIEFRNSKIMDLRMHFFANRHQDIFHLIELLNRMERIHAYFEAGKLIIE</sequence>
<comment type="caution">
    <text evidence="4">The sequence shown here is derived from an EMBL/GenBank/DDBJ whole genome shotgun (WGS) entry which is preliminary data.</text>
</comment>
<protein>
    <submittedName>
        <fullName evidence="4">DUF4974 domain-containing protein</fullName>
    </submittedName>
    <submittedName>
        <fullName evidence="5">FecR domain-containing protein</fullName>
    </submittedName>
</protein>
<dbReference type="Proteomes" id="UP001219389">
    <property type="component" value="Unassembled WGS sequence"/>
</dbReference>
<reference evidence="4 6" key="1">
    <citation type="journal article" date="2019" name="Nat. Med.">
        <title>A library of human gut bacterial isolates paired with longitudinal multiomics data enables mechanistic microbiome research.</title>
        <authorList>
            <person name="Poyet M."/>
            <person name="Groussin M."/>
            <person name="Gibbons S.M."/>
            <person name="Avila-Pacheco J."/>
            <person name="Jiang X."/>
            <person name="Kearney S.M."/>
            <person name="Perrotta A.R."/>
            <person name="Berdy B."/>
            <person name="Zhao S."/>
            <person name="Lieberman T.D."/>
            <person name="Swanson P.K."/>
            <person name="Smith M."/>
            <person name="Roesemann S."/>
            <person name="Alexander J.E."/>
            <person name="Rich S.A."/>
            <person name="Livny J."/>
            <person name="Vlamakis H."/>
            <person name="Clish C."/>
            <person name="Bullock K."/>
            <person name="Deik A."/>
            <person name="Scott J."/>
            <person name="Pierce K.A."/>
            <person name="Xavier R.J."/>
            <person name="Alm E.J."/>
        </authorList>
    </citation>
    <scope>NUCLEOTIDE SEQUENCE [LARGE SCALE GENOMIC DNA]</scope>
    <source>
        <strain evidence="4 6">BIOML-A14</strain>
    </source>
</reference>
<evidence type="ECO:0000256" key="1">
    <source>
        <dbReference type="SAM" id="Phobius"/>
    </source>
</evidence>
<dbReference type="AlphaFoldDB" id="A0A139L9V0"/>
<dbReference type="PANTHER" id="PTHR30273">
    <property type="entry name" value="PERIPLASMIC SIGNAL SENSOR AND SIGMA FACTOR ACTIVATOR FECR-RELATED"/>
    <property type="match status" value="1"/>
</dbReference>
<organism evidence="4 6">
    <name type="scientific">Bacteroides ovatus</name>
    <dbReference type="NCBI Taxonomy" id="28116"/>
    <lineage>
        <taxon>Bacteria</taxon>
        <taxon>Pseudomonadati</taxon>
        <taxon>Bacteroidota</taxon>
        <taxon>Bacteroidia</taxon>
        <taxon>Bacteroidales</taxon>
        <taxon>Bacteroidaceae</taxon>
        <taxon>Bacteroides</taxon>
    </lineage>
</organism>
<evidence type="ECO:0000259" key="3">
    <source>
        <dbReference type="Pfam" id="PF16344"/>
    </source>
</evidence>
<name>A0A139L9V0_BACOV</name>
<dbReference type="GO" id="GO:0016989">
    <property type="term" value="F:sigma factor antagonist activity"/>
    <property type="evidence" value="ECO:0007669"/>
    <property type="project" value="TreeGrafter"/>
</dbReference>
<gene>
    <name evidence="4" type="ORF">F3B98_14410</name>
    <name evidence="5" type="ORF">PO382_15705</name>
</gene>
<dbReference type="RefSeq" id="WP_004308445.1">
    <property type="nucleotide sequence ID" value="NZ_CP081917.1"/>
</dbReference>
<dbReference type="STRING" id="28116.Bovatus_03232"/>
<dbReference type="InterPro" id="IPR032508">
    <property type="entry name" value="FecR_C"/>
</dbReference>
<dbReference type="InterPro" id="IPR012373">
    <property type="entry name" value="Ferrdict_sens_TM"/>
</dbReference>
<dbReference type="Gene3D" id="3.55.50.30">
    <property type="match status" value="1"/>
</dbReference>
<feature type="transmembrane region" description="Helical" evidence="1">
    <location>
        <begin position="86"/>
        <end position="109"/>
    </location>
</feature>
<dbReference type="EMBL" id="VWFO01000017">
    <property type="protein sequence ID" value="KAA4663506.1"/>
    <property type="molecule type" value="Genomic_DNA"/>
</dbReference>
<evidence type="ECO:0000313" key="5">
    <source>
        <dbReference type="EMBL" id="MDC2743670.1"/>
    </source>
</evidence>
<feature type="domain" description="FecR protein" evidence="2">
    <location>
        <begin position="186"/>
        <end position="278"/>
    </location>
</feature>
<evidence type="ECO:0000313" key="4">
    <source>
        <dbReference type="EMBL" id="KAA4663506.1"/>
    </source>
</evidence>
<dbReference type="Gene3D" id="2.60.120.1440">
    <property type="match status" value="1"/>
</dbReference>
<dbReference type="PANTHER" id="PTHR30273:SF2">
    <property type="entry name" value="PROTEIN FECR"/>
    <property type="match status" value="1"/>
</dbReference>
<keyword evidence="1" id="KW-0472">Membrane</keyword>
<proteinExistence type="predicted"/>
<dbReference type="Pfam" id="PF04773">
    <property type="entry name" value="FecR"/>
    <property type="match status" value="1"/>
</dbReference>
<evidence type="ECO:0000259" key="2">
    <source>
        <dbReference type="Pfam" id="PF04773"/>
    </source>
</evidence>
<keyword evidence="1" id="KW-1133">Transmembrane helix</keyword>
<evidence type="ECO:0000313" key="6">
    <source>
        <dbReference type="Proteomes" id="UP000435985"/>
    </source>
</evidence>
<reference evidence="5" key="2">
    <citation type="submission" date="2022-10" db="EMBL/GenBank/DDBJ databases">
        <title>Human gut microbiome strain richness.</title>
        <authorList>
            <person name="Chen-Liaw A."/>
        </authorList>
    </citation>
    <scope>NUCLEOTIDE SEQUENCE</scope>
    <source>
        <strain evidence="5">BSD2780120875st1_E1_BSD2780120875_150330</strain>
    </source>
</reference>
<dbReference type="InterPro" id="IPR006860">
    <property type="entry name" value="FecR"/>
</dbReference>
<dbReference type="Pfam" id="PF16344">
    <property type="entry name" value="FecR_C"/>
    <property type="match status" value="1"/>
</dbReference>
<accession>A0A139L9V0</accession>
<dbReference type="EMBL" id="JAQNZF010000021">
    <property type="protein sequence ID" value="MDC2743670.1"/>
    <property type="molecule type" value="Genomic_DNA"/>
</dbReference>
<keyword evidence="1" id="KW-0812">Transmembrane</keyword>